<sequence length="277" mass="32088">MGLFFSHDRSYRVTKFLTNSEKIKEKIETHDNALIPNFNWLDGETFPTKIEENHRIHARHFALKHVCKGNFTSPIKENIKAGFKILDVGCGSGQWCIEMAQMFPDVEVYGFDLSPCFPVVKPDWSNFIKEIKRVLKPGGIIEQHECDGLAHSAGPLLNKVQNTYIHVISTTNDIDLRFARRLTEVYETAGFENIHESYLSLALGKWGGRIGEICADNLKQIYLTMQPWLTPFTGLTEDEYNKIIKQIVVKELDEYHSFTNHHIIWAKKKASSYWWFY</sequence>
<dbReference type="PANTHER" id="PTHR43591">
    <property type="entry name" value="METHYLTRANSFERASE"/>
    <property type="match status" value="1"/>
</dbReference>
<dbReference type="OrthoDB" id="2013972at2759"/>
<protein>
    <submittedName>
        <fullName evidence="2">11260_t:CDS:1</fullName>
    </submittedName>
</protein>
<dbReference type="Pfam" id="PF13847">
    <property type="entry name" value="Methyltransf_31"/>
    <property type="match status" value="1"/>
</dbReference>
<organism evidence="2 3">
    <name type="scientific">Diversispora eburnea</name>
    <dbReference type="NCBI Taxonomy" id="1213867"/>
    <lineage>
        <taxon>Eukaryota</taxon>
        <taxon>Fungi</taxon>
        <taxon>Fungi incertae sedis</taxon>
        <taxon>Mucoromycota</taxon>
        <taxon>Glomeromycotina</taxon>
        <taxon>Glomeromycetes</taxon>
        <taxon>Diversisporales</taxon>
        <taxon>Diversisporaceae</taxon>
        <taxon>Diversispora</taxon>
    </lineage>
</organism>
<dbReference type="Proteomes" id="UP000789706">
    <property type="component" value="Unassembled WGS sequence"/>
</dbReference>
<accession>A0A9N8Z5E7</accession>
<dbReference type="AlphaFoldDB" id="A0A9N8Z5E7"/>
<dbReference type="InterPro" id="IPR025714">
    <property type="entry name" value="Methyltranfer_dom"/>
</dbReference>
<feature type="domain" description="Methyltransferase" evidence="1">
    <location>
        <begin position="80"/>
        <end position="115"/>
    </location>
</feature>
<dbReference type="InterPro" id="IPR029063">
    <property type="entry name" value="SAM-dependent_MTases_sf"/>
</dbReference>
<dbReference type="EMBL" id="CAJVPK010000175">
    <property type="protein sequence ID" value="CAG8466975.1"/>
    <property type="molecule type" value="Genomic_DNA"/>
</dbReference>
<keyword evidence="3" id="KW-1185">Reference proteome</keyword>
<evidence type="ECO:0000313" key="3">
    <source>
        <dbReference type="Proteomes" id="UP000789706"/>
    </source>
</evidence>
<evidence type="ECO:0000259" key="1">
    <source>
        <dbReference type="Pfam" id="PF13847"/>
    </source>
</evidence>
<dbReference type="SUPFAM" id="SSF53335">
    <property type="entry name" value="S-adenosyl-L-methionine-dependent methyltransferases"/>
    <property type="match status" value="1"/>
</dbReference>
<comment type="caution">
    <text evidence="2">The sequence shown here is derived from an EMBL/GenBank/DDBJ whole genome shotgun (WGS) entry which is preliminary data.</text>
</comment>
<dbReference type="CDD" id="cd02440">
    <property type="entry name" value="AdoMet_MTases"/>
    <property type="match status" value="1"/>
</dbReference>
<reference evidence="2" key="1">
    <citation type="submission" date="2021-06" db="EMBL/GenBank/DDBJ databases">
        <authorList>
            <person name="Kallberg Y."/>
            <person name="Tangrot J."/>
            <person name="Rosling A."/>
        </authorList>
    </citation>
    <scope>NUCLEOTIDE SEQUENCE</scope>
    <source>
        <strain evidence="2">AZ414A</strain>
    </source>
</reference>
<dbReference type="Gene3D" id="3.40.50.150">
    <property type="entry name" value="Vaccinia Virus protein VP39"/>
    <property type="match status" value="2"/>
</dbReference>
<proteinExistence type="predicted"/>
<name>A0A9N8Z5E7_9GLOM</name>
<evidence type="ECO:0000313" key="2">
    <source>
        <dbReference type="EMBL" id="CAG8466975.1"/>
    </source>
</evidence>
<gene>
    <name evidence="2" type="ORF">DEBURN_LOCUS2966</name>
</gene>